<dbReference type="SUPFAM" id="SSF51735">
    <property type="entry name" value="NAD(P)-binding Rossmann-fold domains"/>
    <property type="match status" value="1"/>
</dbReference>
<gene>
    <name evidence="4" type="ORF">C5Y83_02825</name>
</gene>
<dbReference type="Gene3D" id="3.40.50.720">
    <property type="entry name" value="NAD(P)-binding Rossmann-like Domain"/>
    <property type="match status" value="1"/>
</dbReference>
<dbReference type="Proteomes" id="UP000238322">
    <property type="component" value="Unassembled WGS sequence"/>
</dbReference>
<evidence type="ECO:0000313" key="5">
    <source>
        <dbReference type="Proteomes" id="UP000238322"/>
    </source>
</evidence>
<dbReference type="PRINTS" id="PR00081">
    <property type="entry name" value="GDHRDH"/>
</dbReference>
<dbReference type="InterPro" id="IPR002347">
    <property type="entry name" value="SDR_fam"/>
</dbReference>
<sequence>MSFQNKVVLITGGTSGIGKATALQFATHGAKVVIAGRRDEHGHRVVQEISERGGTATFVKTDVANEVDVRNLIAETVKQYGRVDIAFNNAGVEHTGPVAEFTTDAYRHVFDINVLGVFLSMKYEIQQMLEHGGGVIINTSSILGHIAMPGASIYNASKHAVEGATKTAALEYAQQNIRINAVAPAATATDMIDRFAGKEGAENRAQLASLHPMNRLATADEIAAAVLYLASDAASFTTGISLPVDGGFLAQ</sequence>
<dbReference type="RefSeq" id="WP_105328133.1">
    <property type="nucleotide sequence ID" value="NZ_PUHY01000004.1"/>
</dbReference>
<dbReference type="PRINTS" id="PR00080">
    <property type="entry name" value="SDRFAMILY"/>
</dbReference>
<evidence type="ECO:0000313" key="4">
    <source>
        <dbReference type="EMBL" id="PQO39696.1"/>
    </source>
</evidence>
<dbReference type="PANTHER" id="PTHR24321">
    <property type="entry name" value="DEHYDROGENASES, SHORT CHAIN"/>
    <property type="match status" value="1"/>
</dbReference>
<dbReference type="NCBIfam" id="NF005559">
    <property type="entry name" value="PRK07231.1"/>
    <property type="match status" value="1"/>
</dbReference>
<evidence type="ECO:0000256" key="2">
    <source>
        <dbReference type="ARBA" id="ARBA00023002"/>
    </source>
</evidence>
<keyword evidence="2" id="KW-0560">Oxidoreductase</keyword>
<dbReference type="GO" id="GO:0016491">
    <property type="term" value="F:oxidoreductase activity"/>
    <property type="evidence" value="ECO:0007669"/>
    <property type="project" value="UniProtKB-KW"/>
</dbReference>
<dbReference type="SMART" id="SM00822">
    <property type="entry name" value="PKS_KR"/>
    <property type="match status" value="1"/>
</dbReference>
<dbReference type="PANTHER" id="PTHR24321:SF11">
    <property type="entry name" value="BLR0893 PROTEIN"/>
    <property type="match status" value="1"/>
</dbReference>
<organism evidence="4 5">
    <name type="scientific">Blastopirellula marina</name>
    <dbReference type="NCBI Taxonomy" id="124"/>
    <lineage>
        <taxon>Bacteria</taxon>
        <taxon>Pseudomonadati</taxon>
        <taxon>Planctomycetota</taxon>
        <taxon>Planctomycetia</taxon>
        <taxon>Pirellulales</taxon>
        <taxon>Pirellulaceae</taxon>
        <taxon>Blastopirellula</taxon>
    </lineage>
</organism>
<dbReference type="CDD" id="cd05233">
    <property type="entry name" value="SDR_c"/>
    <property type="match status" value="1"/>
</dbReference>
<dbReference type="FunFam" id="3.40.50.720:FF:000084">
    <property type="entry name" value="Short-chain dehydrogenase reductase"/>
    <property type="match status" value="1"/>
</dbReference>
<dbReference type="Pfam" id="PF13561">
    <property type="entry name" value="adh_short_C2"/>
    <property type="match status" value="1"/>
</dbReference>
<feature type="domain" description="Ketoreductase" evidence="3">
    <location>
        <begin position="6"/>
        <end position="198"/>
    </location>
</feature>
<reference evidence="4 5" key="1">
    <citation type="submission" date="2018-02" db="EMBL/GenBank/DDBJ databases">
        <title>Comparative genomes isolates from brazilian mangrove.</title>
        <authorList>
            <person name="Araujo J.E."/>
            <person name="Taketani R.G."/>
            <person name="Silva M.C.P."/>
            <person name="Loureco M.V."/>
            <person name="Andreote F.D."/>
        </authorList>
    </citation>
    <scope>NUCLEOTIDE SEQUENCE [LARGE SCALE GENOMIC DNA]</scope>
    <source>
        <strain evidence="4 5">Hex-1 MGV</strain>
    </source>
</reference>
<dbReference type="AlphaFoldDB" id="A0A2S8G5H8"/>
<dbReference type="EMBL" id="PUHY01000004">
    <property type="protein sequence ID" value="PQO39696.1"/>
    <property type="molecule type" value="Genomic_DNA"/>
</dbReference>
<name>A0A2S8G5H8_9BACT</name>
<comment type="similarity">
    <text evidence="1">Belongs to the short-chain dehydrogenases/reductases (SDR) family.</text>
</comment>
<comment type="caution">
    <text evidence="4">The sequence shown here is derived from an EMBL/GenBank/DDBJ whole genome shotgun (WGS) entry which is preliminary data.</text>
</comment>
<dbReference type="InterPro" id="IPR057326">
    <property type="entry name" value="KR_dom"/>
</dbReference>
<protein>
    <submittedName>
        <fullName evidence="4">Short chain dehydrogenase</fullName>
    </submittedName>
</protein>
<dbReference type="InterPro" id="IPR036291">
    <property type="entry name" value="NAD(P)-bd_dom_sf"/>
</dbReference>
<evidence type="ECO:0000256" key="1">
    <source>
        <dbReference type="ARBA" id="ARBA00006484"/>
    </source>
</evidence>
<accession>A0A2S8G5H8</accession>
<proteinExistence type="inferred from homology"/>
<evidence type="ECO:0000259" key="3">
    <source>
        <dbReference type="SMART" id="SM00822"/>
    </source>
</evidence>
<dbReference type="OrthoDB" id="266183at2"/>